<dbReference type="EMBL" id="ML120372">
    <property type="protein sequence ID" value="RPB01488.1"/>
    <property type="molecule type" value="Genomic_DNA"/>
</dbReference>
<reference evidence="1 2" key="1">
    <citation type="journal article" date="2018" name="Nat. Ecol. Evol.">
        <title>Pezizomycetes genomes reveal the molecular basis of ectomycorrhizal truffle lifestyle.</title>
        <authorList>
            <person name="Murat C."/>
            <person name="Payen T."/>
            <person name="Noel B."/>
            <person name="Kuo A."/>
            <person name="Morin E."/>
            <person name="Chen J."/>
            <person name="Kohler A."/>
            <person name="Krizsan K."/>
            <person name="Balestrini R."/>
            <person name="Da Silva C."/>
            <person name="Montanini B."/>
            <person name="Hainaut M."/>
            <person name="Levati E."/>
            <person name="Barry K.W."/>
            <person name="Belfiori B."/>
            <person name="Cichocki N."/>
            <person name="Clum A."/>
            <person name="Dockter R.B."/>
            <person name="Fauchery L."/>
            <person name="Guy J."/>
            <person name="Iotti M."/>
            <person name="Le Tacon F."/>
            <person name="Lindquist E.A."/>
            <person name="Lipzen A."/>
            <person name="Malagnac F."/>
            <person name="Mello A."/>
            <person name="Molinier V."/>
            <person name="Miyauchi S."/>
            <person name="Poulain J."/>
            <person name="Riccioni C."/>
            <person name="Rubini A."/>
            <person name="Sitrit Y."/>
            <person name="Splivallo R."/>
            <person name="Traeger S."/>
            <person name="Wang M."/>
            <person name="Zifcakova L."/>
            <person name="Wipf D."/>
            <person name="Zambonelli A."/>
            <person name="Paolocci F."/>
            <person name="Nowrousian M."/>
            <person name="Ottonello S."/>
            <person name="Baldrian P."/>
            <person name="Spatafora J.W."/>
            <person name="Henrissat B."/>
            <person name="Nagy L.G."/>
            <person name="Aury J.M."/>
            <person name="Wincker P."/>
            <person name="Grigoriev I.V."/>
            <person name="Bonfante P."/>
            <person name="Martin F.M."/>
        </authorList>
    </citation>
    <scope>NUCLEOTIDE SEQUENCE [LARGE SCALE GENOMIC DNA]</scope>
    <source>
        <strain evidence="1 2">120613-1</strain>
    </source>
</reference>
<evidence type="ECO:0000313" key="2">
    <source>
        <dbReference type="Proteomes" id="UP000276215"/>
    </source>
</evidence>
<organism evidence="1 2">
    <name type="scientific">Choiromyces venosus 120613-1</name>
    <dbReference type="NCBI Taxonomy" id="1336337"/>
    <lineage>
        <taxon>Eukaryota</taxon>
        <taxon>Fungi</taxon>
        <taxon>Dikarya</taxon>
        <taxon>Ascomycota</taxon>
        <taxon>Pezizomycotina</taxon>
        <taxon>Pezizomycetes</taxon>
        <taxon>Pezizales</taxon>
        <taxon>Tuberaceae</taxon>
        <taxon>Choiromyces</taxon>
    </lineage>
</organism>
<keyword evidence="2" id="KW-1185">Reference proteome</keyword>
<sequence>MPMRRALLRNVLHPGICLKCPIDTDGGSDRHKTICRFRRPHLCNNRPSPTTLCFLSDQRFFILKYQLPTRFLPHGCAQSLLLAHIRRLRCFQYS</sequence>
<name>A0A3N4JWA9_9PEZI</name>
<accession>A0A3N4JWA9</accession>
<dbReference type="AlphaFoldDB" id="A0A3N4JWA9"/>
<protein>
    <submittedName>
        <fullName evidence="1">Uncharacterized protein</fullName>
    </submittedName>
</protein>
<dbReference type="Proteomes" id="UP000276215">
    <property type="component" value="Unassembled WGS sequence"/>
</dbReference>
<gene>
    <name evidence="1" type="ORF">L873DRAFT_1803194</name>
</gene>
<evidence type="ECO:0000313" key="1">
    <source>
        <dbReference type="EMBL" id="RPB01488.1"/>
    </source>
</evidence>
<proteinExistence type="predicted"/>